<gene>
    <name evidence="2" type="ORF">DSM00_40</name>
</gene>
<keyword evidence="1" id="KW-0175">Coiled coil</keyword>
<name>A0A4Q0PD07_9FLAO</name>
<proteinExistence type="predicted"/>
<dbReference type="RefSeq" id="WP_128756007.1">
    <property type="nucleotide sequence ID" value="NZ_QOVM01000001.1"/>
</dbReference>
<dbReference type="OrthoDB" id="9777694at2"/>
<feature type="coiled-coil region" evidence="1">
    <location>
        <begin position="278"/>
        <end position="305"/>
    </location>
</feature>
<organism evidence="2 3">
    <name type="scientific">Leeuwenhoekiella aequorea</name>
    <dbReference type="NCBI Taxonomy" id="283736"/>
    <lineage>
        <taxon>Bacteria</taxon>
        <taxon>Pseudomonadati</taxon>
        <taxon>Bacteroidota</taxon>
        <taxon>Flavobacteriia</taxon>
        <taxon>Flavobacteriales</taxon>
        <taxon>Flavobacteriaceae</taxon>
        <taxon>Leeuwenhoekiella</taxon>
    </lineage>
</organism>
<dbReference type="Proteomes" id="UP000289238">
    <property type="component" value="Unassembled WGS sequence"/>
</dbReference>
<protein>
    <submittedName>
        <fullName evidence="2">Uncharacterized protein</fullName>
    </submittedName>
</protein>
<reference evidence="2 3" key="1">
    <citation type="submission" date="2018-07" db="EMBL/GenBank/DDBJ databases">
        <title>Leeuwenhoekiella genomics.</title>
        <authorList>
            <person name="Tahon G."/>
            <person name="Willems A."/>
        </authorList>
    </citation>
    <scope>NUCLEOTIDE SEQUENCE [LARGE SCALE GENOMIC DNA]</scope>
    <source>
        <strain evidence="2 3">LMG 22550</strain>
    </source>
</reference>
<dbReference type="AlphaFoldDB" id="A0A4Q0PD07"/>
<evidence type="ECO:0000256" key="1">
    <source>
        <dbReference type="SAM" id="Coils"/>
    </source>
</evidence>
<sequence length="353" mass="42159">MQERLSRKEFYDLVWSKSLSKITDEYGIDYHSIILICNKNNIPRPKSSYWAKLKFGKQGVKPELSSEDQDKIIWRRVKQKADLISQAYLQGKELELSIQFEIESDSKLNLTVSNRLSKPDELIQDYLRIEAEIEKISKRRGVYFNYRDNPRVSISTTKQVQSRALRFMDCLIKNLRLRGHSFKLQNKSYKINIHGELFPFSLREVNKRVKRENDRWGSDLLGTGKLAFKIDEWWGKEWQDQKTVFVEDKISEIIAKLEYLGRTNRAKGIYQEIKYRQNEIEIQKAKAIEKQMVEEEKRFEELLNIADQWKRVENLKEFISMLEKNKDLDYDKLELLKWAKNRIEKLDYIGSLE</sequence>
<evidence type="ECO:0000313" key="3">
    <source>
        <dbReference type="Proteomes" id="UP000289238"/>
    </source>
</evidence>
<keyword evidence="3" id="KW-1185">Reference proteome</keyword>
<comment type="caution">
    <text evidence="2">The sequence shown here is derived from an EMBL/GenBank/DDBJ whole genome shotgun (WGS) entry which is preliminary data.</text>
</comment>
<accession>A0A4Q0PD07</accession>
<dbReference type="EMBL" id="QOVM01000001">
    <property type="protein sequence ID" value="RXG24256.1"/>
    <property type="molecule type" value="Genomic_DNA"/>
</dbReference>
<evidence type="ECO:0000313" key="2">
    <source>
        <dbReference type="EMBL" id="RXG24256.1"/>
    </source>
</evidence>